<name>A0A7S3FNN6_9CHLO</name>
<evidence type="ECO:0000313" key="1">
    <source>
        <dbReference type="EMBL" id="CAE0190379.1"/>
    </source>
</evidence>
<protein>
    <submittedName>
        <fullName evidence="1">Uncharacterized protein</fullName>
    </submittedName>
</protein>
<accession>A0A7S3FNN6</accession>
<reference evidence="1" key="1">
    <citation type="submission" date="2021-01" db="EMBL/GenBank/DDBJ databases">
        <authorList>
            <person name="Corre E."/>
            <person name="Pelletier E."/>
            <person name="Niang G."/>
            <person name="Scheremetjew M."/>
            <person name="Finn R."/>
            <person name="Kale V."/>
            <person name="Holt S."/>
            <person name="Cochrane G."/>
            <person name="Meng A."/>
            <person name="Brown T."/>
            <person name="Cohen L."/>
        </authorList>
    </citation>
    <scope>NUCLEOTIDE SEQUENCE</scope>
    <source>
        <strain evidence="1">RCC1871</strain>
    </source>
</reference>
<dbReference type="AlphaFoldDB" id="A0A7S3FNN6"/>
<dbReference type="EMBL" id="HBHZ01004503">
    <property type="protein sequence ID" value="CAE0190379.1"/>
    <property type="molecule type" value="Transcribed_RNA"/>
</dbReference>
<sequence length="102" mass="11603">MPLGSFTMGGILRGSVVPSHVHGTVRLMTTVKGDAMERAAENAYMREEEKHQLKQLLAKKQKTQQHEEKNHDTKTLLAILGDSAKHLDEKTIEKLHEWKHSH</sequence>
<organism evidence="1">
    <name type="scientific">Chloropicon roscoffensis</name>
    <dbReference type="NCBI Taxonomy" id="1461544"/>
    <lineage>
        <taxon>Eukaryota</taxon>
        <taxon>Viridiplantae</taxon>
        <taxon>Chlorophyta</taxon>
        <taxon>Chloropicophyceae</taxon>
        <taxon>Chloropicales</taxon>
        <taxon>Chloropicaceae</taxon>
        <taxon>Chloropicon</taxon>
    </lineage>
</organism>
<proteinExistence type="predicted"/>
<gene>
    <name evidence="1" type="ORF">CROS1456_LOCUS3469</name>
</gene>